<dbReference type="KEGG" id="phu:Phum_PHUM145900"/>
<evidence type="ECO:0000256" key="1">
    <source>
        <dbReference type="SAM" id="SignalP"/>
    </source>
</evidence>
<dbReference type="VEuPathDB" id="VectorBase:PHUM145900"/>
<feature type="chain" id="PRO_5014570084" evidence="1">
    <location>
        <begin position="17"/>
        <end position="175"/>
    </location>
</feature>
<protein>
    <submittedName>
        <fullName evidence="2 3">Uncharacterized protein</fullName>
    </submittedName>
</protein>
<reference evidence="3" key="3">
    <citation type="submission" date="2021-02" db="UniProtKB">
        <authorList>
            <consortium name="EnsemblMetazoa"/>
        </authorList>
    </citation>
    <scope>IDENTIFICATION</scope>
    <source>
        <strain evidence="3">USDA</strain>
    </source>
</reference>
<dbReference type="HOGENOM" id="CLU_1534399_0_0_1"/>
<dbReference type="Proteomes" id="UP000009046">
    <property type="component" value="Unassembled WGS sequence"/>
</dbReference>
<reference evidence="2" key="2">
    <citation type="submission" date="2007-04" db="EMBL/GenBank/DDBJ databases">
        <title>The genome of the human body louse.</title>
        <authorList>
            <consortium name="The Human Body Louse Genome Consortium"/>
            <person name="Kirkness E."/>
            <person name="Walenz B."/>
            <person name="Hass B."/>
            <person name="Bruggner R."/>
            <person name="Strausberg R."/>
        </authorList>
    </citation>
    <scope>NUCLEOTIDE SEQUENCE</scope>
    <source>
        <strain evidence="2">USDA</strain>
    </source>
</reference>
<dbReference type="EMBL" id="DS235100">
    <property type="protein sequence ID" value="EEB11935.1"/>
    <property type="molecule type" value="Genomic_DNA"/>
</dbReference>
<sequence length="175" mass="19236">MVKMIIFLFFALVSFAVRPSHQTTRCDAPIVTAKFCNSPTSVSVIPQVISSPVMRLIKTDFIPRGSCCSDGPESPPLPVLQAPSVTLPAIEGPIVALPSPPIPAPRVLAQRCICTKTVVKPQLIQREITIPKIKRFLKRTYTPVIENIAYKTRAVPCKPCCDCCNKCSNYHSRVC</sequence>
<dbReference type="EnsemblMetazoa" id="PHUM145900-RA">
    <property type="protein sequence ID" value="PHUM145900-PA"/>
    <property type="gene ID" value="PHUM145900"/>
</dbReference>
<evidence type="ECO:0000313" key="3">
    <source>
        <dbReference type="EnsemblMetazoa" id="PHUM145900-PA"/>
    </source>
</evidence>
<dbReference type="CTD" id="8239464"/>
<evidence type="ECO:0000313" key="4">
    <source>
        <dbReference type="Proteomes" id="UP000009046"/>
    </source>
</evidence>
<keyword evidence="4" id="KW-1185">Reference proteome</keyword>
<dbReference type="InParanoid" id="E0VF46"/>
<feature type="signal peptide" evidence="1">
    <location>
        <begin position="1"/>
        <end position="16"/>
    </location>
</feature>
<reference evidence="2" key="1">
    <citation type="submission" date="2007-04" db="EMBL/GenBank/DDBJ databases">
        <title>Annotation of Pediculus humanus corporis strain USDA.</title>
        <authorList>
            <person name="Kirkness E."/>
            <person name="Hannick L."/>
            <person name="Hass B."/>
            <person name="Bruggner R."/>
            <person name="Lawson D."/>
            <person name="Bidwell S."/>
            <person name="Joardar V."/>
            <person name="Caler E."/>
            <person name="Walenz B."/>
            <person name="Inman J."/>
            <person name="Schobel S."/>
            <person name="Galinsky K."/>
            <person name="Amedeo P."/>
            <person name="Strausberg R."/>
        </authorList>
    </citation>
    <scope>NUCLEOTIDE SEQUENCE</scope>
    <source>
        <strain evidence="2">USDA</strain>
    </source>
</reference>
<dbReference type="RefSeq" id="XP_002424673.1">
    <property type="nucleotide sequence ID" value="XM_002424628.1"/>
</dbReference>
<dbReference type="GeneID" id="8239464"/>
<accession>E0VF46</accession>
<keyword evidence="1" id="KW-0732">Signal</keyword>
<proteinExistence type="predicted"/>
<evidence type="ECO:0000313" key="2">
    <source>
        <dbReference type="EMBL" id="EEB11935.1"/>
    </source>
</evidence>
<name>E0VF46_PEDHC</name>
<dbReference type="EMBL" id="AAZO01001690">
    <property type="status" value="NOT_ANNOTATED_CDS"/>
    <property type="molecule type" value="Genomic_DNA"/>
</dbReference>
<dbReference type="AlphaFoldDB" id="E0VF46"/>
<gene>
    <name evidence="3" type="primary">8239464</name>
    <name evidence="2" type="ORF">Phum_PHUM145900</name>
</gene>
<organism>
    <name type="scientific">Pediculus humanus subsp. corporis</name>
    <name type="common">Body louse</name>
    <dbReference type="NCBI Taxonomy" id="121224"/>
    <lineage>
        <taxon>Eukaryota</taxon>
        <taxon>Metazoa</taxon>
        <taxon>Ecdysozoa</taxon>
        <taxon>Arthropoda</taxon>
        <taxon>Hexapoda</taxon>
        <taxon>Insecta</taxon>
        <taxon>Pterygota</taxon>
        <taxon>Neoptera</taxon>
        <taxon>Paraneoptera</taxon>
        <taxon>Psocodea</taxon>
        <taxon>Troctomorpha</taxon>
        <taxon>Phthiraptera</taxon>
        <taxon>Anoplura</taxon>
        <taxon>Pediculidae</taxon>
        <taxon>Pediculus</taxon>
    </lineage>
</organism>